<evidence type="ECO:0000313" key="3">
    <source>
        <dbReference type="Proteomes" id="UP000295244"/>
    </source>
</evidence>
<accession>A0A4R1BHR3</accession>
<gene>
    <name evidence="2" type="ORF">E0L93_08895</name>
</gene>
<dbReference type="AlphaFoldDB" id="A0A4R1BHR3"/>
<proteinExistence type="predicted"/>
<dbReference type="Pfam" id="PF07098">
    <property type="entry name" value="DUF1360"/>
    <property type="match status" value="1"/>
</dbReference>
<sequence>MSEKPSPTRPFRGYSEEDVPLSSYAAIMGVFNLLFALALLAAKRSGRPLPERMELRDMLLLAAATHKLSWLVTNEVVTSPIRAPFTELREVESPTHVREEPRGGGLRRSLGELLTCHFCFGQWIAALLTYGLLFFPAATRLFASIFAILAITDHLHQLYQALVKRS</sequence>
<evidence type="ECO:0000256" key="1">
    <source>
        <dbReference type="SAM" id="Phobius"/>
    </source>
</evidence>
<comment type="caution">
    <text evidence="2">The sequence shown here is derived from an EMBL/GenBank/DDBJ whole genome shotgun (WGS) entry which is preliminary data.</text>
</comment>
<keyword evidence="1" id="KW-1133">Transmembrane helix</keyword>
<keyword evidence="3" id="KW-1185">Reference proteome</keyword>
<dbReference type="OrthoDB" id="4722315at2"/>
<keyword evidence="1" id="KW-0812">Transmembrane</keyword>
<reference evidence="2 3" key="1">
    <citation type="submission" date="2019-03" db="EMBL/GenBank/DDBJ databases">
        <title>Whole genome sequence of a novel Rubrobacter taiwanensis strain, isolated from Yellowstone National Park.</title>
        <authorList>
            <person name="Freed S."/>
            <person name="Ramaley R.F."/>
            <person name="Kyndt J.A."/>
        </authorList>
    </citation>
    <scope>NUCLEOTIDE SEQUENCE [LARGE SCALE GENOMIC DNA]</scope>
    <source>
        <strain evidence="2 3">Yellowstone</strain>
    </source>
</reference>
<protein>
    <submittedName>
        <fullName evidence="2">DUF1360 domain-containing protein</fullName>
    </submittedName>
</protein>
<feature type="transmembrane region" description="Helical" evidence="1">
    <location>
        <begin position="141"/>
        <end position="159"/>
    </location>
</feature>
<evidence type="ECO:0000313" key="2">
    <source>
        <dbReference type="EMBL" id="TCJ16825.1"/>
    </source>
</evidence>
<name>A0A4R1BHR3_9ACTN</name>
<keyword evidence="1" id="KW-0472">Membrane</keyword>
<dbReference type="Proteomes" id="UP000295244">
    <property type="component" value="Unassembled WGS sequence"/>
</dbReference>
<organism evidence="2 3">
    <name type="scientific">Rubrobacter taiwanensis</name>
    <dbReference type="NCBI Taxonomy" id="185139"/>
    <lineage>
        <taxon>Bacteria</taxon>
        <taxon>Bacillati</taxon>
        <taxon>Actinomycetota</taxon>
        <taxon>Rubrobacteria</taxon>
        <taxon>Rubrobacterales</taxon>
        <taxon>Rubrobacteraceae</taxon>
        <taxon>Rubrobacter</taxon>
    </lineage>
</organism>
<dbReference type="EMBL" id="SKBU01000015">
    <property type="protein sequence ID" value="TCJ16825.1"/>
    <property type="molecule type" value="Genomic_DNA"/>
</dbReference>
<dbReference type="InterPro" id="IPR010773">
    <property type="entry name" value="Mycophage_PG1_Gp7"/>
</dbReference>
<dbReference type="RefSeq" id="WP_132691045.1">
    <property type="nucleotide sequence ID" value="NZ_SKBU01000015.1"/>
</dbReference>
<feature type="transmembrane region" description="Helical" evidence="1">
    <location>
        <begin position="20"/>
        <end position="42"/>
    </location>
</feature>